<dbReference type="GO" id="GO:0043047">
    <property type="term" value="F:single-stranded telomeric DNA binding"/>
    <property type="evidence" value="ECO:0000318"/>
    <property type="project" value="GO_Central"/>
</dbReference>
<dbReference type="GO" id="GO:0006260">
    <property type="term" value="P:DNA replication"/>
    <property type="evidence" value="ECO:0000318"/>
    <property type="project" value="GO_Central"/>
</dbReference>
<evidence type="ECO:0000313" key="4">
    <source>
        <dbReference type="Proteomes" id="UP000002051"/>
    </source>
</evidence>
<dbReference type="GO" id="GO:0007004">
    <property type="term" value="P:telomere maintenance via telomerase"/>
    <property type="evidence" value="ECO:0000318"/>
    <property type="project" value="GO_Central"/>
</dbReference>
<feature type="domain" description="Replication protein A 70 kDa DNA-binding subunit B/D first OB fold" evidence="1">
    <location>
        <begin position="5"/>
        <end position="105"/>
    </location>
</feature>
<reference evidence="2 4" key="1">
    <citation type="journal article" date="2011" name="Nature">
        <title>The Medicago genome provides insight into the evolution of rhizobial symbioses.</title>
        <authorList>
            <person name="Young N.D."/>
            <person name="Debelle F."/>
            <person name="Oldroyd G.E."/>
            <person name="Geurts R."/>
            <person name="Cannon S.B."/>
            <person name="Udvardi M.K."/>
            <person name="Benedito V.A."/>
            <person name="Mayer K.F."/>
            <person name="Gouzy J."/>
            <person name="Schoof H."/>
            <person name="Van de Peer Y."/>
            <person name="Proost S."/>
            <person name="Cook D.R."/>
            <person name="Meyers B.C."/>
            <person name="Spannagl M."/>
            <person name="Cheung F."/>
            <person name="De Mita S."/>
            <person name="Krishnakumar V."/>
            <person name="Gundlach H."/>
            <person name="Zhou S."/>
            <person name="Mudge J."/>
            <person name="Bharti A.K."/>
            <person name="Murray J.D."/>
            <person name="Naoumkina M.A."/>
            <person name="Rosen B."/>
            <person name="Silverstein K.A."/>
            <person name="Tang H."/>
            <person name="Rombauts S."/>
            <person name="Zhao P.X."/>
            <person name="Zhou P."/>
            <person name="Barbe V."/>
            <person name="Bardou P."/>
            <person name="Bechner M."/>
            <person name="Bellec A."/>
            <person name="Berger A."/>
            <person name="Berges H."/>
            <person name="Bidwell S."/>
            <person name="Bisseling T."/>
            <person name="Choisne N."/>
            <person name="Couloux A."/>
            <person name="Denny R."/>
            <person name="Deshpande S."/>
            <person name="Dai X."/>
            <person name="Doyle J.J."/>
            <person name="Dudez A.M."/>
            <person name="Farmer A.D."/>
            <person name="Fouteau S."/>
            <person name="Franken C."/>
            <person name="Gibelin C."/>
            <person name="Gish J."/>
            <person name="Goldstein S."/>
            <person name="Gonzalez A.J."/>
            <person name="Green P.J."/>
            <person name="Hallab A."/>
            <person name="Hartog M."/>
            <person name="Hua A."/>
            <person name="Humphray S.J."/>
            <person name="Jeong D.H."/>
            <person name="Jing Y."/>
            <person name="Jocker A."/>
            <person name="Kenton S.M."/>
            <person name="Kim D.J."/>
            <person name="Klee K."/>
            <person name="Lai H."/>
            <person name="Lang C."/>
            <person name="Lin S."/>
            <person name="Macmil S.L."/>
            <person name="Magdelenat G."/>
            <person name="Matthews L."/>
            <person name="McCorrison J."/>
            <person name="Monaghan E.L."/>
            <person name="Mun J.H."/>
            <person name="Najar F.Z."/>
            <person name="Nicholson C."/>
            <person name="Noirot C."/>
            <person name="O'Bleness M."/>
            <person name="Paule C.R."/>
            <person name="Poulain J."/>
            <person name="Prion F."/>
            <person name="Qin B."/>
            <person name="Qu C."/>
            <person name="Retzel E.F."/>
            <person name="Riddle C."/>
            <person name="Sallet E."/>
            <person name="Samain S."/>
            <person name="Samson N."/>
            <person name="Sanders I."/>
            <person name="Saurat O."/>
            <person name="Scarpelli C."/>
            <person name="Schiex T."/>
            <person name="Segurens B."/>
            <person name="Severin A.J."/>
            <person name="Sherrier D.J."/>
            <person name="Shi R."/>
            <person name="Sims S."/>
            <person name="Singer S.R."/>
            <person name="Sinharoy S."/>
            <person name="Sterck L."/>
            <person name="Viollet A."/>
            <person name="Wang B.B."/>
            <person name="Wang K."/>
            <person name="Wang M."/>
            <person name="Wang X."/>
            <person name="Warfsmann J."/>
            <person name="Weissenbach J."/>
            <person name="White D.D."/>
            <person name="White J.D."/>
            <person name="Wiley G.B."/>
            <person name="Wincker P."/>
            <person name="Xing Y."/>
            <person name="Yang L."/>
            <person name="Yao Z."/>
            <person name="Ying F."/>
            <person name="Zhai J."/>
            <person name="Zhou L."/>
            <person name="Zuber A."/>
            <person name="Denarie J."/>
            <person name="Dixon R.A."/>
            <person name="May G.D."/>
            <person name="Schwartz D.C."/>
            <person name="Rogers J."/>
            <person name="Quetier F."/>
            <person name="Town C.D."/>
            <person name="Roe B.A."/>
        </authorList>
    </citation>
    <scope>NUCLEOTIDE SEQUENCE [LARGE SCALE GENOMIC DNA]</scope>
    <source>
        <strain evidence="2">A17</strain>
        <strain evidence="3 4">cv. Jemalong A17</strain>
    </source>
</reference>
<dbReference type="CDD" id="cd04480">
    <property type="entry name" value="RPA1_DBD_A_like"/>
    <property type="match status" value="1"/>
</dbReference>
<dbReference type="GO" id="GO:0051321">
    <property type="term" value="P:meiotic cell cycle"/>
    <property type="evidence" value="ECO:0000318"/>
    <property type="project" value="GO_Central"/>
</dbReference>
<reference evidence="2 4" key="2">
    <citation type="journal article" date="2014" name="BMC Genomics">
        <title>An improved genome release (version Mt4.0) for the model legume Medicago truncatula.</title>
        <authorList>
            <person name="Tang H."/>
            <person name="Krishnakumar V."/>
            <person name="Bidwell S."/>
            <person name="Rosen B."/>
            <person name="Chan A."/>
            <person name="Zhou S."/>
            <person name="Gentzbittel L."/>
            <person name="Childs K.L."/>
            <person name="Yandell M."/>
            <person name="Gundlach H."/>
            <person name="Mayer K.F."/>
            <person name="Schwartz D.C."/>
            <person name="Town C.D."/>
        </authorList>
    </citation>
    <scope>GENOME REANNOTATION</scope>
    <source>
        <strain evidence="2">A17</strain>
        <strain evidence="3 4">cv. Jemalong A17</strain>
    </source>
</reference>
<dbReference type="InterPro" id="IPR003871">
    <property type="entry name" value="RFA1B/D_OB_1st"/>
</dbReference>
<dbReference type="Proteomes" id="UP000002051">
    <property type="component" value="Chromosome 6"/>
</dbReference>
<dbReference type="HOGENOM" id="CLU_029003_1_0_1"/>
<dbReference type="Pfam" id="PF02721">
    <property type="entry name" value="DUF223"/>
    <property type="match status" value="1"/>
</dbReference>
<dbReference type="PANTHER" id="PTHR47165:SF4">
    <property type="entry name" value="OS03G0429900 PROTEIN"/>
    <property type="match status" value="1"/>
</dbReference>
<reference evidence="3" key="3">
    <citation type="submission" date="2015-04" db="UniProtKB">
        <authorList>
            <consortium name="EnsemblPlants"/>
        </authorList>
    </citation>
    <scope>IDENTIFICATION</scope>
    <source>
        <strain evidence="3">cv. Jemalong A17</strain>
    </source>
</reference>
<dbReference type="GO" id="GO:0003684">
    <property type="term" value="F:damaged DNA binding"/>
    <property type="evidence" value="ECO:0000318"/>
    <property type="project" value="GO_Central"/>
</dbReference>
<evidence type="ECO:0000313" key="3">
    <source>
        <dbReference type="EnsemblPlants" id="KEH26533"/>
    </source>
</evidence>
<dbReference type="InterPro" id="IPR012340">
    <property type="entry name" value="NA-bd_OB-fold"/>
</dbReference>
<dbReference type="STRING" id="3880.A0A072UBY5"/>
<name>A0A072UBY5_MEDTR</name>
<protein>
    <submittedName>
        <fullName evidence="2">Replication factor-A carboxy-terminal domain protein</fullName>
    </submittedName>
</protein>
<dbReference type="SUPFAM" id="SSF50249">
    <property type="entry name" value="Nucleic acid-binding proteins"/>
    <property type="match status" value="3"/>
</dbReference>
<evidence type="ECO:0000313" key="2">
    <source>
        <dbReference type="EMBL" id="KEH26533.1"/>
    </source>
</evidence>
<evidence type="ECO:0000259" key="1">
    <source>
        <dbReference type="Pfam" id="PF02721"/>
    </source>
</evidence>
<dbReference type="Gene3D" id="2.40.50.140">
    <property type="entry name" value="Nucleic acid-binding proteins"/>
    <property type="match status" value="3"/>
</dbReference>
<dbReference type="GO" id="GO:0000724">
    <property type="term" value="P:double-strand break repair via homologous recombination"/>
    <property type="evidence" value="ECO:0000318"/>
    <property type="project" value="GO_Central"/>
</dbReference>
<keyword evidence="4" id="KW-1185">Reference proteome</keyword>
<dbReference type="OrthoDB" id="1425565at2759"/>
<dbReference type="AlphaFoldDB" id="A0A072UBY5"/>
<dbReference type="EnsemblPlants" id="KEH26533">
    <property type="protein sequence ID" value="KEH26533"/>
    <property type="gene ID" value="MTR_6g464080"/>
</dbReference>
<dbReference type="PANTHER" id="PTHR47165">
    <property type="entry name" value="OS03G0429900 PROTEIN"/>
    <property type="match status" value="1"/>
</dbReference>
<organism evidence="2 4">
    <name type="scientific">Medicago truncatula</name>
    <name type="common">Barrel medic</name>
    <name type="synonym">Medicago tribuloides</name>
    <dbReference type="NCBI Taxonomy" id="3880"/>
    <lineage>
        <taxon>Eukaryota</taxon>
        <taxon>Viridiplantae</taxon>
        <taxon>Streptophyta</taxon>
        <taxon>Embryophyta</taxon>
        <taxon>Tracheophyta</taxon>
        <taxon>Spermatophyta</taxon>
        <taxon>Magnoliopsida</taxon>
        <taxon>eudicotyledons</taxon>
        <taxon>Gunneridae</taxon>
        <taxon>Pentapetalae</taxon>
        <taxon>rosids</taxon>
        <taxon>fabids</taxon>
        <taxon>Fabales</taxon>
        <taxon>Fabaceae</taxon>
        <taxon>Papilionoideae</taxon>
        <taxon>50 kb inversion clade</taxon>
        <taxon>NPAAA clade</taxon>
        <taxon>Hologalegina</taxon>
        <taxon>IRL clade</taxon>
        <taxon>Trifolieae</taxon>
        <taxon>Medicago</taxon>
    </lineage>
</organism>
<dbReference type="GO" id="GO:0006289">
    <property type="term" value="P:nucleotide-excision repair"/>
    <property type="evidence" value="ECO:0000318"/>
    <property type="project" value="GO_Central"/>
</dbReference>
<accession>A0A072UBY5</accession>
<sequence>MSRDFDCIKDLKKDLNVWKIPFRVLDSWIVTASNGNRHMELIIGDTKGDRIHAVTRYKDLQRWKSLLEDNKTYVLHNCLVFDNDDAFKHVDHPFKVVFGVGSKVTRNDKLTDIPCHEFRFKSFKEIEDGNFKPDVLYEIIGLIHEIVKTSALGSGKKPCTNLVLRDEIGNLVDATLWDNYSLELMKFLAERDDSGPVVLILTHAQCKLADNGKPDICNNWSGSKLFINSKHPVVKRFMATVQAQGHGLGRNLCEGSSSSQRSQNDEFSNLSQVRPIGEFRNFMQTTFCITVGKTNKFNPNQFGWYYESCPKCPRSSRLNNGSYKCGCGEDVEVPFTRYRVIVQVVYEGDKADFVFWDKEVVQILGVTADTLRKTMQEVGEDDPMIYPKHLDNLLGLELALRVKYQPYYQQSSVQGFTSDPAVIQRIKRHLQPNEQSDVQENIVHNNPSQSLEPEKMNSSAECSKTVPVPVNVVRGNPNLSVKVKELISPAECLKSIPIPMEESASVYAQNGSDQIASLTPTKRSLAEKCEGNIASNDHNPTSLSSTKLAKCIKKE</sequence>
<gene>
    <name evidence="2" type="ordered locus">MTR_6g464080</name>
</gene>
<dbReference type="GO" id="GO:0005662">
    <property type="term" value="C:DNA replication factor A complex"/>
    <property type="evidence" value="ECO:0000318"/>
    <property type="project" value="GO_Central"/>
</dbReference>
<proteinExistence type="predicted"/>
<dbReference type="EMBL" id="CM001222">
    <property type="protein sequence ID" value="KEH26533.1"/>
    <property type="molecule type" value="Genomic_DNA"/>
</dbReference>